<dbReference type="PANTHER" id="PTHR43636:SF2">
    <property type="entry name" value="ELONGATION FACTOR G, MITOCHONDRIAL"/>
    <property type="match status" value="1"/>
</dbReference>
<dbReference type="InterPro" id="IPR027417">
    <property type="entry name" value="P-loop_NTPase"/>
</dbReference>
<dbReference type="Pfam" id="PF00679">
    <property type="entry name" value="EFG_C"/>
    <property type="match status" value="1"/>
</dbReference>
<keyword evidence="3" id="KW-0648">Protein biosynthesis</keyword>
<dbReference type="GO" id="GO:0005739">
    <property type="term" value="C:mitochondrion"/>
    <property type="evidence" value="ECO:0007669"/>
    <property type="project" value="TreeGrafter"/>
</dbReference>
<dbReference type="GO" id="GO:0070125">
    <property type="term" value="P:mitochondrial translational elongation"/>
    <property type="evidence" value="ECO:0007669"/>
    <property type="project" value="TreeGrafter"/>
</dbReference>
<comment type="caution">
    <text evidence="6">The sequence shown here is derived from an EMBL/GenBank/DDBJ whole genome shotgun (WGS) entry which is preliminary data.</text>
</comment>
<reference evidence="6 7" key="1">
    <citation type="journal article" date="2019" name="Nat. Plants">
        <title>Genome sequencing of Musa balbisiana reveals subgenome evolution and function divergence in polyploid bananas.</title>
        <authorList>
            <person name="Yao X."/>
        </authorList>
    </citation>
    <scope>NUCLEOTIDE SEQUENCE [LARGE SCALE GENOMIC DNA]</scope>
    <source>
        <strain evidence="7">cv. DH-PKW</strain>
        <tissue evidence="6">Leaves</tissue>
    </source>
</reference>
<keyword evidence="4" id="KW-0342">GTP-binding</keyword>
<dbReference type="Proteomes" id="UP000317650">
    <property type="component" value="Chromosome 7"/>
</dbReference>
<organism evidence="6 7">
    <name type="scientific">Musa balbisiana</name>
    <name type="common">Banana</name>
    <dbReference type="NCBI Taxonomy" id="52838"/>
    <lineage>
        <taxon>Eukaryota</taxon>
        <taxon>Viridiplantae</taxon>
        <taxon>Streptophyta</taxon>
        <taxon>Embryophyta</taxon>
        <taxon>Tracheophyta</taxon>
        <taxon>Spermatophyta</taxon>
        <taxon>Magnoliopsida</taxon>
        <taxon>Liliopsida</taxon>
        <taxon>Zingiberales</taxon>
        <taxon>Musaceae</taxon>
        <taxon>Musa</taxon>
    </lineage>
</organism>
<dbReference type="Pfam" id="PF00009">
    <property type="entry name" value="GTP_EFTU"/>
    <property type="match status" value="1"/>
</dbReference>
<name>A0A4S8JFB7_MUSBA</name>
<feature type="domain" description="Elongation factor EFG" evidence="5">
    <location>
        <begin position="179"/>
        <end position="244"/>
    </location>
</feature>
<keyword evidence="1" id="KW-0547">Nucleotide-binding</keyword>
<dbReference type="AlphaFoldDB" id="A0A4S8JFB7"/>
<dbReference type="InterPro" id="IPR000795">
    <property type="entry name" value="T_Tr_GTP-bd_dom"/>
</dbReference>
<evidence type="ECO:0000256" key="3">
    <source>
        <dbReference type="ARBA" id="ARBA00022917"/>
    </source>
</evidence>
<dbReference type="InterPro" id="IPR035647">
    <property type="entry name" value="EFG_III/V"/>
</dbReference>
<dbReference type="Gene3D" id="3.30.230.10">
    <property type="match status" value="1"/>
</dbReference>
<evidence type="ECO:0000256" key="2">
    <source>
        <dbReference type="ARBA" id="ARBA00022768"/>
    </source>
</evidence>
<evidence type="ECO:0000259" key="5">
    <source>
        <dbReference type="SMART" id="SM00838"/>
    </source>
</evidence>
<dbReference type="SMART" id="SM00838">
    <property type="entry name" value="EFG_C"/>
    <property type="match status" value="1"/>
</dbReference>
<sequence length="263" mass="29378">MDSMRNIGISAHIDSGKIILTERVLFYTGRIDESMSERIVTADIPQNLEAPVTEKRCELIEFVSELDDKLAEAFLNDEPISPDDLKKAMLAYTVEYIEPLPLGSPMKFEFENLVVGQAIPSNFIPAIEKGFREASNLDSLIGHPVENVVSAIYAFRQFNNYYCYCAYSLYSCYSAAKPVILEPVMKVALKVPSEFQGAITGDINKRKGMIVGNDQDGDGTVVVTHVCRFHNEELITTRNTCTRIEVHLEILMGLICFESDGFG</sequence>
<evidence type="ECO:0000313" key="7">
    <source>
        <dbReference type="Proteomes" id="UP000317650"/>
    </source>
</evidence>
<dbReference type="InterPro" id="IPR005517">
    <property type="entry name" value="Transl_elong_EFG/EF2_IV"/>
</dbReference>
<dbReference type="GO" id="GO:0003746">
    <property type="term" value="F:translation elongation factor activity"/>
    <property type="evidence" value="ECO:0007669"/>
    <property type="project" value="UniProtKB-KW"/>
</dbReference>
<dbReference type="Gene3D" id="3.40.50.300">
    <property type="entry name" value="P-loop containing nucleotide triphosphate hydrolases"/>
    <property type="match status" value="1"/>
</dbReference>
<dbReference type="SUPFAM" id="SSF52540">
    <property type="entry name" value="P-loop containing nucleoside triphosphate hydrolases"/>
    <property type="match status" value="1"/>
</dbReference>
<keyword evidence="2" id="KW-0251">Elongation factor</keyword>
<dbReference type="Gene3D" id="3.30.70.240">
    <property type="match status" value="1"/>
</dbReference>
<accession>A0A4S8JFB7</accession>
<dbReference type="GO" id="GO:0005525">
    <property type="term" value="F:GTP binding"/>
    <property type="evidence" value="ECO:0007669"/>
    <property type="project" value="UniProtKB-KW"/>
</dbReference>
<dbReference type="SUPFAM" id="SSF54980">
    <property type="entry name" value="EF-G C-terminal domain-like"/>
    <property type="match status" value="1"/>
</dbReference>
<protein>
    <recommendedName>
        <fullName evidence="5">Elongation factor EFG domain-containing protein</fullName>
    </recommendedName>
</protein>
<dbReference type="InterPro" id="IPR014721">
    <property type="entry name" value="Ribsml_uS5_D2-typ_fold_subgr"/>
</dbReference>
<dbReference type="SUPFAM" id="SSF54211">
    <property type="entry name" value="Ribosomal protein S5 domain 2-like"/>
    <property type="match status" value="1"/>
</dbReference>
<dbReference type="EMBL" id="PYDT01000005">
    <property type="protein sequence ID" value="THU60617.1"/>
    <property type="molecule type" value="Genomic_DNA"/>
</dbReference>
<gene>
    <name evidence="6" type="ORF">C4D60_Mb07t14670</name>
</gene>
<dbReference type="PANTHER" id="PTHR43636">
    <property type="entry name" value="ELONGATION FACTOR G, MITOCHONDRIAL"/>
    <property type="match status" value="1"/>
</dbReference>
<proteinExistence type="predicted"/>
<evidence type="ECO:0000256" key="4">
    <source>
        <dbReference type="ARBA" id="ARBA00023134"/>
    </source>
</evidence>
<evidence type="ECO:0000256" key="1">
    <source>
        <dbReference type="ARBA" id="ARBA00022741"/>
    </source>
</evidence>
<evidence type="ECO:0000313" key="6">
    <source>
        <dbReference type="EMBL" id="THU60617.1"/>
    </source>
</evidence>
<keyword evidence="7" id="KW-1185">Reference proteome</keyword>
<dbReference type="STRING" id="52838.A0A4S8JFB7"/>
<dbReference type="InterPro" id="IPR000640">
    <property type="entry name" value="EFG_V-like"/>
</dbReference>
<dbReference type="GO" id="GO:0003924">
    <property type="term" value="F:GTPase activity"/>
    <property type="evidence" value="ECO:0007669"/>
    <property type="project" value="InterPro"/>
</dbReference>
<dbReference type="InterPro" id="IPR020568">
    <property type="entry name" value="Ribosomal_Su5_D2-typ_SF"/>
</dbReference>
<dbReference type="Pfam" id="PF03764">
    <property type="entry name" value="EFG_IV"/>
    <property type="match status" value="1"/>
</dbReference>